<feature type="transmembrane region" description="Helical" evidence="8">
    <location>
        <begin position="12"/>
        <end position="34"/>
    </location>
</feature>
<comment type="similarity">
    <text evidence="2">Belongs to the AzlC family.</text>
</comment>
<evidence type="ECO:0000256" key="6">
    <source>
        <dbReference type="ARBA" id="ARBA00022989"/>
    </source>
</evidence>
<keyword evidence="6 8" id="KW-1133">Transmembrane helix</keyword>
<name>A0A382VDQ1_9ZZZZ</name>
<evidence type="ECO:0008006" key="10">
    <source>
        <dbReference type="Google" id="ProtNLM"/>
    </source>
</evidence>
<feature type="transmembrane region" description="Helical" evidence="8">
    <location>
        <begin position="133"/>
        <end position="157"/>
    </location>
</feature>
<keyword evidence="4" id="KW-1003">Cell membrane</keyword>
<feature type="transmembrane region" description="Helical" evidence="8">
    <location>
        <begin position="209"/>
        <end position="226"/>
    </location>
</feature>
<evidence type="ECO:0000256" key="3">
    <source>
        <dbReference type="ARBA" id="ARBA00022448"/>
    </source>
</evidence>
<organism evidence="9">
    <name type="scientific">marine metagenome</name>
    <dbReference type="NCBI Taxonomy" id="408172"/>
    <lineage>
        <taxon>unclassified sequences</taxon>
        <taxon>metagenomes</taxon>
        <taxon>ecological metagenomes</taxon>
    </lineage>
</organism>
<keyword evidence="5 8" id="KW-0812">Transmembrane</keyword>
<reference evidence="9" key="1">
    <citation type="submission" date="2018-05" db="EMBL/GenBank/DDBJ databases">
        <authorList>
            <person name="Lanie J.A."/>
            <person name="Ng W.-L."/>
            <person name="Kazmierczak K.M."/>
            <person name="Andrzejewski T.M."/>
            <person name="Davidsen T.M."/>
            <person name="Wayne K.J."/>
            <person name="Tettelin H."/>
            <person name="Glass J.I."/>
            <person name="Rusch D."/>
            <person name="Podicherti R."/>
            <person name="Tsui H.-C.T."/>
            <person name="Winkler M.E."/>
        </authorList>
    </citation>
    <scope>NUCLEOTIDE SEQUENCE</scope>
</reference>
<dbReference type="PANTHER" id="PTHR34979">
    <property type="entry name" value="INNER MEMBRANE PROTEIN YGAZ"/>
    <property type="match status" value="1"/>
</dbReference>
<keyword evidence="3" id="KW-0813">Transport</keyword>
<dbReference type="Pfam" id="PF03591">
    <property type="entry name" value="AzlC"/>
    <property type="match status" value="1"/>
</dbReference>
<evidence type="ECO:0000256" key="1">
    <source>
        <dbReference type="ARBA" id="ARBA00004651"/>
    </source>
</evidence>
<proteinExistence type="inferred from homology"/>
<evidence type="ECO:0000256" key="7">
    <source>
        <dbReference type="ARBA" id="ARBA00023136"/>
    </source>
</evidence>
<evidence type="ECO:0000313" key="9">
    <source>
        <dbReference type="EMBL" id="SVD44018.1"/>
    </source>
</evidence>
<dbReference type="PANTHER" id="PTHR34979:SF1">
    <property type="entry name" value="INNER MEMBRANE PROTEIN YGAZ"/>
    <property type="match status" value="1"/>
</dbReference>
<evidence type="ECO:0000256" key="8">
    <source>
        <dbReference type="SAM" id="Phobius"/>
    </source>
</evidence>
<comment type="subcellular location">
    <subcellularLocation>
        <location evidence="1">Cell membrane</location>
        <topology evidence="1">Multi-pass membrane protein</topology>
    </subcellularLocation>
</comment>
<dbReference type="AlphaFoldDB" id="A0A382VDQ1"/>
<dbReference type="EMBL" id="UINC01150788">
    <property type="protein sequence ID" value="SVD44018.1"/>
    <property type="molecule type" value="Genomic_DNA"/>
</dbReference>
<evidence type="ECO:0000256" key="5">
    <source>
        <dbReference type="ARBA" id="ARBA00022692"/>
    </source>
</evidence>
<evidence type="ECO:0000256" key="4">
    <source>
        <dbReference type="ARBA" id="ARBA00022475"/>
    </source>
</evidence>
<dbReference type="GO" id="GO:0005886">
    <property type="term" value="C:plasma membrane"/>
    <property type="evidence" value="ECO:0007669"/>
    <property type="project" value="UniProtKB-SubCell"/>
</dbReference>
<evidence type="ECO:0000256" key="2">
    <source>
        <dbReference type="ARBA" id="ARBA00010735"/>
    </source>
</evidence>
<sequence>MSSKSNIFKKGTLDIAPHLLSVIPFGIIFGAIGIELGFDPYLIYGTSLIIFGGASQIVFIQLLSGGASSLIAITSVGVINSRHLLYGAVLSEYLEKLSLIKKLFYSYFITDQGFAVSNVYLKENKTQKFNYYHIIGAGITLWFSWQFSTMLGIIIGSFIPEELGLKFAIPLTFIAIIVQDLRKIDHVLVMLISGISAVILYNIPFKSYIIVSPLIGLLFASLNTKFKFIK</sequence>
<dbReference type="InterPro" id="IPR011606">
    <property type="entry name" value="Brnchd-chn_aa_trnsp_permease"/>
</dbReference>
<protein>
    <recommendedName>
        <fullName evidence="10">Branched-chain amino acid ABC transporter permease</fullName>
    </recommendedName>
</protein>
<dbReference type="GO" id="GO:1903785">
    <property type="term" value="P:L-valine transmembrane transport"/>
    <property type="evidence" value="ECO:0007669"/>
    <property type="project" value="TreeGrafter"/>
</dbReference>
<gene>
    <name evidence="9" type="ORF">METZ01_LOCUS396872</name>
</gene>
<keyword evidence="7 8" id="KW-0472">Membrane</keyword>
<accession>A0A382VDQ1</accession>